<keyword evidence="7" id="KW-1185">Reference proteome</keyword>
<evidence type="ECO:0000256" key="5">
    <source>
        <dbReference type="ARBA" id="ARBA00042266"/>
    </source>
</evidence>
<name>A0AA36MKZ0_9DINO</name>
<dbReference type="InterPro" id="IPR050078">
    <property type="entry name" value="Ribosomal_L11_MeTrfase_PrmA"/>
</dbReference>
<organism evidence="6 7">
    <name type="scientific">Effrenium voratum</name>
    <dbReference type="NCBI Taxonomy" id="2562239"/>
    <lineage>
        <taxon>Eukaryota</taxon>
        <taxon>Sar</taxon>
        <taxon>Alveolata</taxon>
        <taxon>Dinophyceae</taxon>
        <taxon>Suessiales</taxon>
        <taxon>Symbiodiniaceae</taxon>
        <taxon>Effrenium</taxon>
    </lineage>
</organism>
<dbReference type="PANTHER" id="PTHR43648">
    <property type="entry name" value="ELECTRON TRANSFER FLAVOPROTEIN BETA SUBUNIT LYSINE METHYLTRANSFERASE"/>
    <property type="match status" value="1"/>
</dbReference>
<dbReference type="InterPro" id="IPR019410">
    <property type="entry name" value="Methyltransf_16"/>
</dbReference>
<reference evidence="6" key="1">
    <citation type="submission" date="2023-08" db="EMBL/GenBank/DDBJ databases">
        <authorList>
            <person name="Chen Y."/>
            <person name="Shah S."/>
            <person name="Dougan E. K."/>
            <person name="Thang M."/>
            <person name="Chan C."/>
        </authorList>
    </citation>
    <scope>NUCLEOTIDE SEQUENCE</scope>
</reference>
<dbReference type="AlphaFoldDB" id="A0AA36MKZ0"/>
<dbReference type="PANTHER" id="PTHR43648:SF1">
    <property type="entry name" value="ELECTRON TRANSFER FLAVOPROTEIN BETA SUBUNIT LYSINE METHYLTRANSFERASE"/>
    <property type="match status" value="1"/>
</dbReference>
<dbReference type="EMBL" id="CAUJNA010000054">
    <property type="protein sequence ID" value="CAJ1371087.1"/>
    <property type="molecule type" value="Genomic_DNA"/>
</dbReference>
<evidence type="ECO:0000313" key="7">
    <source>
        <dbReference type="Proteomes" id="UP001178507"/>
    </source>
</evidence>
<protein>
    <recommendedName>
        <fullName evidence="5">ETFB lysine methyltransferase</fullName>
    </recommendedName>
    <alternativeName>
        <fullName evidence="4">Protein N-lysine methyltransferase METTL20</fullName>
    </alternativeName>
</protein>
<gene>
    <name evidence="6" type="ORF">EVOR1521_LOCUS1496</name>
</gene>
<dbReference type="CDD" id="cd02440">
    <property type="entry name" value="AdoMet_MTases"/>
    <property type="match status" value="1"/>
</dbReference>
<dbReference type="Pfam" id="PF06325">
    <property type="entry name" value="PrmA"/>
    <property type="match status" value="1"/>
</dbReference>
<evidence type="ECO:0000256" key="3">
    <source>
        <dbReference type="ARBA" id="ARBA00037932"/>
    </source>
</evidence>
<dbReference type="GO" id="GO:0016279">
    <property type="term" value="F:protein-lysine N-methyltransferase activity"/>
    <property type="evidence" value="ECO:0007669"/>
    <property type="project" value="TreeGrafter"/>
</dbReference>
<evidence type="ECO:0000256" key="1">
    <source>
        <dbReference type="ARBA" id="ARBA00022603"/>
    </source>
</evidence>
<keyword evidence="2" id="KW-0808">Transferase</keyword>
<comment type="similarity">
    <text evidence="3">Belongs to the methyltransferase superfamily. ETFBKMT family.</text>
</comment>
<evidence type="ECO:0000256" key="2">
    <source>
        <dbReference type="ARBA" id="ARBA00022679"/>
    </source>
</evidence>
<sequence length="503" mass="54702">MSHEPSQGWRRDVVAGHQAMDTTGGSTWDAAHRLCDFLEAQWGQLMADEAPRAVELGAGTGWLGMTLARNVATAGCVCLTEQASGGAMEWLEQNLSANVAAGLPLEPVQLQELDWSRWAAGEPVQLPQPPEGSWDLLIGSDLIYSQAGVQLLPRVLRSFAEAFPQLTMLYCHTLHRFDDFDLEFCREIRQQGLQYRVVAAEGAARPAEAGSDLDPLEDDCGGFLEELFPEKRVVVFQISLSGDFLDWSPCLARTQSPQSAAPVKAETPGATSDDVVEVGRIRVLLPSAQAEEPGPETILLRLVNLGPFGSGQHPTTALMLQAMQDLDWSSISSACDFGCGSGILGLSALRLGARSCLGVDNVPEALTAAQQNAEANDCLPRLRLHLPPLDVLDKDLDFYTRYGDWRRGGAGWTPLVVEEEFDLVLANIVVGPLCRSAGLVRQLLKPHGQVFLAGMKQFQQQQVEEAYEDFELKAAGSLDGWALLQGRLKEKGPRRTSSLGFAR</sequence>
<dbReference type="InterPro" id="IPR029063">
    <property type="entry name" value="SAM-dependent_MTases_sf"/>
</dbReference>
<feature type="non-terminal residue" evidence="6">
    <location>
        <position position="1"/>
    </location>
</feature>
<dbReference type="Proteomes" id="UP001178507">
    <property type="component" value="Unassembled WGS sequence"/>
</dbReference>
<dbReference type="GO" id="GO:0032259">
    <property type="term" value="P:methylation"/>
    <property type="evidence" value="ECO:0007669"/>
    <property type="project" value="UniProtKB-KW"/>
</dbReference>
<accession>A0AA36MKZ0</accession>
<dbReference type="Gene3D" id="3.40.50.150">
    <property type="entry name" value="Vaccinia Virus protein VP39"/>
    <property type="match status" value="2"/>
</dbReference>
<evidence type="ECO:0000256" key="4">
    <source>
        <dbReference type="ARBA" id="ARBA00041867"/>
    </source>
</evidence>
<dbReference type="Pfam" id="PF10294">
    <property type="entry name" value="Methyltransf_16"/>
    <property type="match status" value="1"/>
</dbReference>
<keyword evidence="1" id="KW-0489">Methyltransferase</keyword>
<comment type="caution">
    <text evidence="6">The sequence shown here is derived from an EMBL/GenBank/DDBJ whole genome shotgun (WGS) entry which is preliminary data.</text>
</comment>
<proteinExistence type="inferred from homology"/>
<dbReference type="SUPFAM" id="SSF53335">
    <property type="entry name" value="S-adenosyl-L-methionine-dependent methyltransferases"/>
    <property type="match status" value="2"/>
</dbReference>
<evidence type="ECO:0000313" key="6">
    <source>
        <dbReference type="EMBL" id="CAJ1371087.1"/>
    </source>
</evidence>